<keyword evidence="1" id="KW-0812">Transmembrane</keyword>
<organism evidence="2 3">
    <name type="scientific">Actinocrinis puniceicyclus</name>
    <dbReference type="NCBI Taxonomy" id="977794"/>
    <lineage>
        <taxon>Bacteria</taxon>
        <taxon>Bacillati</taxon>
        <taxon>Actinomycetota</taxon>
        <taxon>Actinomycetes</taxon>
        <taxon>Catenulisporales</taxon>
        <taxon>Actinospicaceae</taxon>
        <taxon>Actinocrinis</taxon>
    </lineage>
</organism>
<evidence type="ECO:0000313" key="2">
    <source>
        <dbReference type="EMBL" id="MBS2964231.1"/>
    </source>
</evidence>
<keyword evidence="1" id="KW-0472">Membrane</keyword>
<name>A0A8J7WKX4_9ACTN</name>
<keyword evidence="3" id="KW-1185">Reference proteome</keyword>
<accession>A0A8J7WKX4</accession>
<feature type="transmembrane region" description="Helical" evidence="1">
    <location>
        <begin position="74"/>
        <end position="98"/>
    </location>
</feature>
<gene>
    <name evidence="2" type="ORF">KGA66_14320</name>
</gene>
<protein>
    <submittedName>
        <fullName evidence="2">Uncharacterized protein</fullName>
    </submittedName>
</protein>
<proteinExistence type="predicted"/>
<sequence>MSSLERRASMKPAKADIEQTRLACLAEYGPALEPWLAPGETLRAVVSARVDTGIREPPRKLRPKIKTSKLRTTLGCLFITFSIGSMVAEAVTAAILGIPTLFMDKPWRGGWKSQAGEFLVAAFRLNHDYPALLIAATDRRLLVTSRPGRFSKPHAAVIAEYTPGQLRNRPKPPPERRKSRADVAFPDASWITFFADKPEQADLLRRILA</sequence>
<keyword evidence="1" id="KW-1133">Transmembrane helix</keyword>
<evidence type="ECO:0000313" key="3">
    <source>
        <dbReference type="Proteomes" id="UP000677913"/>
    </source>
</evidence>
<comment type="caution">
    <text evidence="2">The sequence shown here is derived from an EMBL/GenBank/DDBJ whole genome shotgun (WGS) entry which is preliminary data.</text>
</comment>
<dbReference type="AlphaFoldDB" id="A0A8J7WKX4"/>
<dbReference type="RefSeq" id="WP_211468597.1">
    <property type="nucleotide sequence ID" value="NZ_JAGSXH010000045.1"/>
</dbReference>
<evidence type="ECO:0000256" key="1">
    <source>
        <dbReference type="SAM" id="Phobius"/>
    </source>
</evidence>
<dbReference type="Proteomes" id="UP000677913">
    <property type="component" value="Unassembled WGS sequence"/>
</dbReference>
<reference evidence="2" key="1">
    <citation type="submission" date="2021-04" db="EMBL/GenBank/DDBJ databases">
        <title>Genome based classification of Actinospica acidithermotolerans sp. nov., an actinobacterium isolated from an Indonesian hot spring.</title>
        <authorList>
            <person name="Kusuma A.B."/>
            <person name="Putra K.E."/>
            <person name="Nafisah S."/>
            <person name="Loh J."/>
            <person name="Nouioui I."/>
            <person name="Goodfellow M."/>
        </authorList>
    </citation>
    <scope>NUCLEOTIDE SEQUENCE</scope>
    <source>
        <strain evidence="2">DSM 45618</strain>
    </source>
</reference>
<dbReference type="EMBL" id="JAGSXH010000045">
    <property type="protein sequence ID" value="MBS2964231.1"/>
    <property type="molecule type" value="Genomic_DNA"/>
</dbReference>